<accession>A0A9E7BZR2</accession>
<reference evidence="14" key="1">
    <citation type="journal article" date="2022" name="Int. J. Syst. Evol. Microbiol.">
        <title>Pseudomonas aegrilactucae sp. nov. and Pseudomonas morbosilactucae sp. nov., pathogens causing bacterial rot of lettuce in Japan.</title>
        <authorList>
            <person name="Sawada H."/>
            <person name="Fujikawa T."/>
            <person name="Satou M."/>
        </authorList>
    </citation>
    <scope>NUCLEOTIDE SEQUENCE</scope>
    <source>
        <strain evidence="14">0166_1</strain>
    </source>
</reference>
<evidence type="ECO:0000256" key="3">
    <source>
        <dbReference type="ARBA" id="ARBA00008621"/>
    </source>
</evidence>
<dbReference type="PANTHER" id="PTHR33254">
    <property type="entry name" value="4-HYDROXY-4-METHYL-2-OXOGLUTARATE ALDOLASE 3-RELATED"/>
    <property type="match status" value="1"/>
</dbReference>
<comment type="function">
    <text evidence="8">Catalyzes the aldol cleavage of 4-hydroxy-4-methyl-2-oxoglutarate (HMG) into 2 molecules of pyruvate. Also contains a secondary oxaloacetate (OAA) decarboxylase activity due to the common pyruvate enolate transition state formed following C-C bond cleavage in the retro-aldol and decarboxylation reactions.</text>
</comment>
<dbReference type="PANTHER" id="PTHR33254:SF4">
    <property type="entry name" value="4-HYDROXY-4-METHYL-2-OXOGLUTARATE ALDOLASE 3-RELATED"/>
    <property type="match status" value="1"/>
</dbReference>
<dbReference type="GO" id="GO:0008948">
    <property type="term" value="F:oxaloacetate decarboxylase activity"/>
    <property type="evidence" value="ECO:0007669"/>
    <property type="project" value="UniProtKB-EC"/>
</dbReference>
<comment type="cofactor">
    <cofactor evidence="13">
        <name>Mg(2+)</name>
        <dbReference type="ChEBI" id="CHEBI:18420"/>
    </cofactor>
</comment>
<organism evidence="14 15">
    <name type="scientific">Capillimicrobium parvum</name>
    <dbReference type="NCBI Taxonomy" id="2884022"/>
    <lineage>
        <taxon>Bacteria</taxon>
        <taxon>Bacillati</taxon>
        <taxon>Actinomycetota</taxon>
        <taxon>Thermoleophilia</taxon>
        <taxon>Solirubrobacterales</taxon>
        <taxon>Capillimicrobiaceae</taxon>
        <taxon>Capillimicrobium</taxon>
    </lineage>
</organism>
<keyword evidence="13" id="KW-0479">Metal-binding</keyword>
<evidence type="ECO:0000256" key="2">
    <source>
        <dbReference type="ARBA" id="ARBA00001968"/>
    </source>
</evidence>
<dbReference type="GO" id="GO:0046872">
    <property type="term" value="F:metal ion binding"/>
    <property type="evidence" value="ECO:0007669"/>
    <property type="project" value="UniProtKB-KW"/>
</dbReference>
<dbReference type="SUPFAM" id="SSF89562">
    <property type="entry name" value="RraA-like"/>
    <property type="match status" value="1"/>
</dbReference>
<dbReference type="NCBIfam" id="NF004850">
    <property type="entry name" value="PRK06201.1"/>
    <property type="match status" value="1"/>
</dbReference>
<dbReference type="Gene3D" id="3.50.30.40">
    <property type="entry name" value="Ribonuclease E inhibitor RraA/RraA-like"/>
    <property type="match status" value="1"/>
</dbReference>
<keyword evidence="15" id="KW-1185">Reference proteome</keyword>
<comment type="cofactor">
    <cofactor evidence="2">
        <name>a divalent metal cation</name>
        <dbReference type="ChEBI" id="CHEBI:60240"/>
    </cofactor>
</comment>
<keyword evidence="14" id="KW-0456">Lyase</keyword>
<dbReference type="RefSeq" id="WP_259314269.1">
    <property type="nucleotide sequence ID" value="NZ_CP087164.1"/>
</dbReference>
<proteinExistence type="inferred from homology"/>
<dbReference type="InterPro" id="IPR036704">
    <property type="entry name" value="RraA/RraA-like_sf"/>
</dbReference>
<dbReference type="Proteomes" id="UP001162834">
    <property type="component" value="Chromosome"/>
</dbReference>
<evidence type="ECO:0000256" key="4">
    <source>
        <dbReference type="ARBA" id="ARBA00011233"/>
    </source>
</evidence>
<dbReference type="InterPro" id="IPR005493">
    <property type="entry name" value="RraA/RraA-like"/>
</dbReference>
<evidence type="ECO:0000313" key="15">
    <source>
        <dbReference type="Proteomes" id="UP001162834"/>
    </source>
</evidence>
<evidence type="ECO:0000256" key="5">
    <source>
        <dbReference type="ARBA" id="ARBA00012213"/>
    </source>
</evidence>
<dbReference type="AlphaFoldDB" id="A0A9E7BZR2"/>
<dbReference type="EC" id="4.1.1.112" evidence="6"/>
<keyword evidence="13" id="KW-0460">Magnesium</keyword>
<feature type="binding site" evidence="13">
    <location>
        <begin position="108"/>
        <end position="111"/>
    </location>
    <ligand>
        <name>substrate</name>
    </ligand>
</feature>
<dbReference type="EC" id="4.1.3.17" evidence="5"/>
<evidence type="ECO:0000256" key="9">
    <source>
        <dbReference type="ARBA" id="ARBA00029596"/>
    </source>
</evidence>
<evidence type="ECO:0000256" key="12">
    <source>
        <dbReference type="ARBA" id="ARBA00047973"/>
    </source>
</evidence>
<protein>
    <recommendedName>
        <fullName evidence="7">Putative 4-hydroxy-4-methyl-2-oxoglutarate aldolase</fullName>
        <ecNumber evidence="6">4.1.1.112</ecNumber>
        <ecNumber evidence="5">4.1.3.17</ecNumber>
    </recommendedName>
    <alternativeName>
        <fullName evidence="11">Oxaloacetate decarboxylase</fullName>
    </alternativeName>
    <alternativeName>
        <fullName evidence="9">Regulator of ribonuclease activity homolog</fullName>
    </alternativeName>
    <alternativeName>
        <fullName evidence="10">RraA-like protein</fullName>
    </alternativeName>
</protein>
<evidence type="ECO:0000256" key="10">
    <source>
        <dbReference type="ARBA" id="ARBA00030169"/>
    </source>
</evidence>
<comment type="subunit">
    <text evidence="4">Homotrimer.</text>
</comment>
<gene>
    <name evidence="14" type="primary">ligK_2</name>
    <name evidence="14" type="ORF">DSM104329_00982</name>
</gene>
<sequence length="242" mass="25446">MVSKPKSAEMHPGPGFRIRLDMERPDPAGVAALGAFPTPNISDLTNRLYAMHTAIKPMTSTATIVGPALTVRCYPGDNLMVHKSLDVAQPGDVVVIDTSTSSMNAVLGDLISTKARHRGIAGFVVDGLIRDQPAIEALGDFPVFARGITPIGPLHRGPGEINHPISAGGVVVHPGDVIVGDECGVVVVPHANVGEVLRRLQEQSAAESDYTDAVARGDFSNDWVDTILDAHGVVAESALDRV</sequence>
<evidence type="ECO:0000256" key="7">
    <source>
        <dbReference type="ARBA" id="ARBA00016549"/>
    </source>
</evidence>
<feature type="binding site" evidence="13">
    <location>
        <position position="130"/>
    </location>
    <ligand>
        <name>substrate</name>
    </ligand>
</feature>
<feature type="binding site" evidence="13">
    <location>
        <position position="131"/>
    </location>
    <ligand>
        <name>Mg(2+)</name>
        <dbReference type="ChEBI" id="CHEBI:18420"/>
    </ligand>
</feature>
<dbReference type="KEGG" id="sbae:DSM104329_00982"/>
<dbReference type="CDD" id="cd16841">
    <property type="entry name" value="RraA_family"/>
    <property type="match status" value="1"/>
</dbReference>
<dbReference type="EMBL" id="CP087164">
    <property type="protein sequence ID" value="UGS34603.1"/>
    <property type="molecule type" value="Genomic_DNA"/>
</dbReference>
<name>A0A9E7BZR2_9ACTN</name>
<evidence type="ECO:0000256" key="8">
    <source>
        <dbReference type="ARBA" id="ARBA00025046"/>
    </source>
</evidence>
<evidence type="ECO:0000313" key="14">
    <source>
        <dbReference type="EMBL" id="UGS34603.1"/>
    </source>
</evidence>
<evidence type="ECO:0000256" key="6">
    <source>
        <dbReference type="ARBA" id="ARBA00012947"/>
    </source>
</evidence>
<evidence type="ECO:0000256" key="1">
    <source>
        <dbReference type="ARBA" id="ARBA00001342"/>
    </source>
</evidence>
<evidence type="ECO:0000256" key="11">
    <source>
        <dbReference type="ARBA" id="ARBA00032305"/>
    </source>
</evidence>
<dbReference type="Pfam" id="PF03737">
    <property type="entry name" value="RraA-like"/>
    <property type="match status" value="1"/>
</dbReference>
<comment type="catalytic activity">
    <reaction evidence="1">
        <text>4-hydroxy-4-methyl-2-oxoglutarate = 2 pyruvate</text>
        <dbReference type="Rhea" id="RHEA:22748"/>
        <dbReference type="ChEBI" id="CHEBI:15361"/>
        <dbReference type="ChEBI" id="CHEBI:58276"/>
        <dbReference type="EC" id="4.1.3.17"/>
    </reaction>
</comment>
<comment type="similarity">
    <text evidence="3">Belongs to the class II aldolase/RraA-like family.</text>
</comment>
<dbReference type="GO" id="GO:0047443">
    <property type="term" value="F:4-hydroxy-4-methyl-2-oxoglutarate aldolase activity"/>
    <property type="evidence" value="ECO:0007669"/>
    <property type="project" value="UniProtKB-EC"/>
</dbReference>
<comment type="catalytic activity">
    <reaction evidence="12">
        <text>oxaloacetate + H(+) = pyruvate + CO2</text>
        <dbReference type="Rhea" id="RHEA:15641"/>
        <dbReference type="ChEBI" id="CHEBI:15361"/>
        <dbReference type="ChEBI" id="CHEBI:15378"/>
        <dbReference type="ChEBI" id="CHEBI:16452"/>
        <dbReference type="ChEBI" id="CHEBI:16526"/>
        <dbReference type="EC" id="4.1.1.112"/>
    </reaction>
</comment>
<evidence type="ECO:0000256" key="13">
    <source>
        <dbReference type="PIRSR" id="PIRSR605493-1"/>
    </source>
</evidence>